<keyword evidence="2" id="KW-0732">Signal</keyword>
<dbReference type="RefSeq" id="WP_215434077.1">
    <property type="nucleotide sequence ID" value="NZ_AP025943.1"/>
</dbReference>
<dbReference type="EMBL" id="AP025943">
    <property type="protein sequence ID" value="BDL43739.1"/>
    <property type="molecule type" value="Genomic_DNA"/>
</dbReference>
<evidence type="ECO:0000313" key="4">
    <source>
        <dbReference type="Proteomes" id="UP001062263"/>
    </source>
</evidence>
<name>A0ABM7ZGB1_9BACT</name>
<feature type="chain" id="PRO_5045240323" evidence="2">
    <location>
        <begin position="20"/>
        <end position="48"/>
    </location>
</feature>
<organism evidence="3 4">
    <name type="scientific">Akkermansia biwaensis</name>
    <dbReference type="NCBI Taxonomy" id="2946555"/>
    <lineage>
        <taxon>Bacteria</taxon>
        <taxon>Pseudomonadati</taxon>
        <taxon>Verrucomicrobiota</taxon>
        <taxon>Verrucomicrobiia</taxon>
        <taxon>Verrucomicrobiales</taxon>
        <taxon>Akkermansiaceae</taxon>
        <taxon>Akkermansia</taxon>
    </lineage>
</organism>
<keyword evidence="4" id="KW-1185">Reference proteome</keyword>
<proteinExistence type="predicted"/>
<sequence length="48" mass="5311">MIRFVLLLLCLGTAGLSHVFTEEGAAPSDYDKQERTGTLASYQPEPRK</sequence>
<feature type="region of interest" description="Disordered" evidence="1">
    <location>
        <begin position="25"/>
        <end position="48"/>
    </location>
</feature>
<evidence type="ECO:0000256" key="2">
    <source>
        <dbReference type="SAM" id="SignalP"/>
    </source>
</evidence>
<feature type="signal peptide" evidence="2">
    <location>
        <begin position="1"/>
        <end position="19"/>
    </location>
</feature>
<dbReference type="Proteomes" id="UP001062263">
    <property type="component" value="Chromosome"/>
</dbReference>
<accession>A0ABM7ZGB1</accession>
<gene>
    <name evidence="3" type="ORF">Abiwalacus_13130</name>
</gene>
<protein>
    <submittedName>
        <fullName evidence="3">Uncharacterized protein</fullName>
    </submittedName>
</protein>
<evidence type="ECO:0000256" key="1">
    <source>
        <dbReference type="SAM" id="MobiDB-lite"/>
    </source>
</evidence>
<reference evidence="3" key="1">
    <citation type="submission" date="2022-06" db="EMBL/GenBank/DDBJ databases">
        <title>Akkermansia biwalacus sp. nov., an anaerobic mucin-degrading bacterium isolated from human intestine.</title>
        <authorList>
            <person name="Kobayashi Y."/>
            <person name="Inoue S."/>
            <person name="Kawahara T."/>
            <person name="Kohda N."/>
        </authorList>
    </citation>
    <scope>NUCLEOTIDE SEQUENCE</scope>
    <source>
        <strain evidence="3">WON2089</strain>
    </source>
</reference>
<evidence type="ECO:0000313" key="3">
    <source>
        <dbReference type="EMBL" id="BDL43739.1"/>
    </source>
</evidence>